<evidence type="ECO:0000313" key="2">
    <source>
        <dbReference type="EMBL" id="KKL86928.1"/>
    </source>
</evidence>
<dbReference type="InterPro" id="IPR029035">
    <property type="entry name" value="DHS-like_NAD/FAD-binding_dom"/>
</dbReference>
<dbReference type="EMBL" id="LAZR01020975">
    <property type="protein sequence ID" value="KKL86928.1"/>
    <property type="molecule type" value="Genomic_DNA"/>
</dbReference>
<dbReference type="Gene3D" id="3.40.50.1220">
    <property type="entry name" value="TPP-binding domain"/>
    <property type="match status" value="1"/>
</dbReference>
<keyword evidence="1" id="KW-0175">Coiled coil</keyword>
<feature type="non-terminal residue" evidence="2">
    <location>
        <position position="1"/>
    </location>
</feature>
<gene>
    <name evidence="2" type="ORF">LCGC14_1939830</name>
</gene>
<comment type="caution">
    <text evidence="2">The sequence shown here is derived from an EMBL/GenBank/DDBJ whole genome shotgun (WGS) entry which is preliminary data.</text>
</comment>
<evidence type="ECO:0000256" key="1">
    <source>
        <dbReference type="SAM" id="Coils"/>
    </source>
</evidence>
<feature type="coiled-coil region" evidence="1">
    <location>
        <begin position="334"/>
        <end position="361"/>
    </location>
</feature>
<accession>A0A0F9FKX2</accession>
<dbReference type="SUPFAM" id="SSF52467">
    <property type="entry name" value="DHS-like NAD/FAD-binding domain"/>
    <property type="match status" value="1"/>
</dbReference>
<feature type="non-terminal residue" evidence="2">
    <location>
        <position position="784"/>
    </location>
</feature>
<dbReference type="AlphaFoldDB" id="A0A0F9FKX2"/>
<protein>
    <submittedName>
        <fullName evidence="2">Uncharacterized protein</fullName>
    </submittedName>
</protein>
<name>A0A0F9FKX2_9ZZZZ</name>
<reference evidence="2" key="1">
    <citation type="journal article" date="2015" name="Nature">
        <title>Complex archaea that bridge the gap between prokaryotes and eukaryotes.</title>
        <authorList>
            <person name="Spang A."/>
            <person name="Saw J.H."/>
            <person name="Jorgensen S.L."/>
            <person name="Zaremba-Niedzwiedzka K."/>
            <person name="Martijn J."/>
            <person name="Lind A.E."/>
            <person name="van Eijk R."/>
            <person name="Schleper C."/>
            <person name="Guy L."/>
            <person name="Ettema T.J."/>
        </authorList>
    </citation>
    <scope>NUCLEOTIDE SEQUENCE</scope>
</reference>
<proteinExistence type="predicted"/>
<dbReference type="Pfam" id="PF13289">
    <property type="entry name" value="SIR2_2"/>
    <property type="match status" value="1"/>
</dbReference>
<organism evidence="2">
    <name type="scientific">marine sediment metagenome</name>
    <dbReference type="NCBI Taxonomy" id="412755"/>
    <lineage>
        <taxon>unclassified sequences</taxon>
        <taxon>metagenomes</taxon>
        <taxon>ecological metagenomes</taxon>
    </lineage>
</organism>
<sequence>GVSIPPPSCSPSWWMLTEEILKTFFSQIPEDYNLPKDMILKGPNQKPEEVFETFAVILEKRLNKVFEVLDVSEPNAVHIILARLAKAGILKACFTTNFDLYFDHALKKEGVDFELLVDNLDYDRCEDYNNKFLLCKIHGTIERPDTIISVASAYKSAKGFSPPKSTVFEMMLEKYACVFLGYSGYDFSHINYRRFWENVGPRVKRIIWNKRPGEESEPFLDDVFHTCADVFEYSVAEFPDDLTNALTGSTDIDFSIEGINSQFDEKAEVYYNRVKEKRLSYFTNWVKKFPEAHVLGLVMTESQKFSSRFRQFIEKSQENTEDTEAISYDFTKNMEKLTQKYQNQELSAEEYQKALSVLQLENQMRGFNKQFKNYIKDITERNQFPGITDNNTSMNSFLGFLKSLSRWFQPDKASEIAADYTYRINNLTSQNTDQARVEVLLLYMEVNIVHPDESLWKPFSLQMHDVMDEHISGKIEGSEFQTKIMEIQSKANDQQMGMTIDLEYLLDKQINTTLNSKTDYDFIDQCEAVVLTIMQLAPLIYKKYYASKEYLNLVYGISQKGEITKESLIAFDKMLRKRFITLLERTEVSKTNVKLLMEIMFLRLWIIGIQWLDPNGLKDYTELFDSGEYPKHFSHNSIFKYLREKVGIWLELALQTLEPRFVQKLCGDLLVLAEIGDDFELAKKATLKSLELSDGMVNEASPDGVPGCLGGFYERQGDKENALKYYNLGLDAIRLTIPPLWADVIIYRATKLLSERNEKRKALEIIFKFHPAFKGNASSIHMPA</sequence>